<dbReference type="InterPro" id="IPR011009">
    <property type="entry name" value="Kinase-like_dom_sf"/>
</dbReference>
<dbReference type="PROSITE" id="PS50011">
    <property type="entry name" value="PROTEIN_KINASE_DOM"/>
    <property type="match status" value="1"/>
</dbReference>
<dbReference type="Proteomes" id="UP001175211">
    <property type="component" value="Unassembled WGS sequence"/>
</dbReference>
<dbReference type="GO" id="GO:0004672">
    <property type="term" value="F:protein kinase activity"/>
    <property type="evidence" value="ECO:0007669"/>
    <property type="project" value="InterPro"/>
</dbReference>
<dbReference type="GO" id="GO:0005524">
    <property type="term" value="F:ATP binding"/>
    <property type="evidence" value="ECO:0007669"/>
    <property type="project" value="InterPro"/>
</dbReference>
<dbReference type="EMBL" id="JAUEPS010000018">
    <property type="protein sequence ID" value="KAK0458193.1"/>
    <property type="molecule type" value="Genomic_DNA"/>
</dbReference>
<protein>
    <recommendedName>
        <fullName evidence="1">Protein kinase domain-containing protein</fullName>
    </recommendedName>
</protein>
<evidence type="ECO:0000259" key="1">
    <source>
        <dbReference type="PROSITE" id="PS50011"/>
    </source>
</evidence>
<name>A0AA39N5H8_ARMTA</name>
<organism evidence="2 3">
    <name type="scientific">Armillaria tabescens</name>
    <name type="common">Ringless honey mushroom</name>
    <name type="synonym">Agaricus tabescens</name>
    <dbReference type="NCBI Taxonomy" id="1929756"/>
    <lineage>
        <taxon>Eukaryota</taxon>
        <taxon>Fungi</taxon>
        <taxon>Dikarya</taxon>
        <taxon>Basidiomycota</taxon>
        <taxon>Agaricomycotina</taxon>
        <taxon>Agaricomycetes</taxon>
        <taxon>Agaricomycetidae</taxon>
        <taxon>Agaricales</taxon>
        <taxon>Marasmiineae</taxon>
        <taxon>Physalacriaceae</taxon>
        <taxon>Desarmillaria</taxon>
    </lineage>
</organism>
<dbReference type="InterPro" id="IPR000719">
    <property type="entry name" value="Prot_kinase_dom"/>
</dbReference>
<gene>
    <name evidence="2" type="ORF">EV420DRAFT_384594</name>
</gene>
<sequence>MMKRLQTLARQSSAFSRSSFQKSSAVIHGRRLTLLAVEEQLYSPQKGSDLYLPGSLIQLQLQAQDSTTFWPLVAKIIKRLEPFTSSVVLLIQHVTDSKQFILKLNDSRESHRHSLTMVNGELPWTPALEERLRTAVRDTQLGTATNWFELVEDFRNPTQSDPKDWKDWMWEVSAWTSRVENHQNELEAYRLLHRLQDTLIPRFYGLFHLPLSSSEPLHPITDYIPGIVIEYIQGVSMGSLRPGVDIPRPEAEAIADRVMGAFRTLKAEKCVLHNDVHIDNILLRDPDWSPVLIDFGWALTRKPGMSDEEWEDHISGCQDTRFMRRSLMSKEHGVWRRKSTPLMMHHYSPLSWNEYVENQPEDYRRQVFERVPGTNWEGAREEVLQWRVRPGIQYRDD</sequence>
<dbReference type="AlphaFoldDB" id="A0AA39N5H8"/>
<dbReference type="GeneID" id="85365473"/>
<accession>A0AA39N5H8</accession>
<feature type="domain" description="Protein kinase" evidence="1">
    <location>
        <begin position="74"/>
        <end position="397"/>
    </location>
</feature>
<evidence type="ECO:0000313" key="2">
    <source>
        <dbReference type="EMBL" id="KAK0458193.1"/>
    </source>
</evidence>
<dbReference type="SUPFAM" id="SSF56112">
    <property type="entry name" value="Protein kinase-like (PK-like)"/>
    <property type="match status" value="1"/>
</dbReference>
<evidence type="ECO:0000313" key="3">
    <source>
        <dbReference type="Proteomes" id="UP001175211"/>
    </source>
</evidence>
<comment type="caution">
    <text evidence="2">The sequence shown here is derived from an EMBL/GenBank/DDBJ whole genome shotgun (WGS) entry which is preliminary data.</text>
</comment>
<reference evidence="2" key="1">
    <citation type="submission" date="2023-06" db="EMBL/GenBank/DDBJ databases">
        <authorList>
            <consortium name="Lawrence Berkeley National Laboratory"/>
            <person name="Ahrendt S."/>
            <person name="Sahu N."/>
            <person name="Indic B."/>
            <person name="Wong-Bajracharya J."/>
            <person name="Merenyi Z."/>
            <person name="Ke H.-M."/>
            <person name="Monk M."/>
            <person name="Kocsube S."/>
            <person name="Drula E."/>
            <person name="Lipzen A."/>
            <person name="Balint B."/>
            <person name="Henrissat B."/>
            <person name="Andreopoulos B."/>
            <person name="Martin F.M."/>
            <person name="Harder C.B."/>
            <person name="Rigling D."/>
            <person name="Ford K.L."/>
            <person name="Foster G.D."/>
            <person name="Pangilinan J."/>
            <person name="Papanicolaou A."/>
            <person name="Barry K."/>
            <person name="LaButti K."/>
            <person name="Viragh M."/>
            <person name="Koriabine M."/>
            <person name="Yan M."/>
            <person name="Riley R."/>
            <person name="Champramary S."/>
            <person name="Plett K.L."/>
            <person name="Tsai I.J."/>
            <person name="Slot J."/>
            <person name="Sipos G."/>
            <person name="Plett J."/>
            <person name="Nagy L.G."/>
            <person name="Grigoriev I.V."/>
        </authorList>
    </citation>
    <scope>NUCLEOTIDE SEQUENCE</scope>
    <source>
        <strain evidence="2">CCBAS 213</strain>
    </source>
</reference>
<proteinExistence type="predicted"/>
<keyword evidence="3" id="KW-1185">Reference proteome</keyword>
<dbReference type="Gene3D" id="1.10.510.10">
    <property type="entry name" value="Transferase(Phosphotransferase) domain 1"/>
    <property type="match status" value="1"/>
</dbReference>
<dbReference type="RefSeq" id="XP_060330481.1">
    <property type="nucleotide sequence ID" value="XM_060481925.1"/>
</dbReference>